<name>F2X745_CAMJU</name>
<evidence type="ECO:0000256" key="3">
    <source>
        <dbReference type="ARBA" id="ARBA00023239"/>
    </source>
</evidence>
<keyword evidence="3" id="KW-0456">Lyase</keyword>
<dbReference type="InterPro" id="IPR036291">
    <property type="entry name" value="NAD(P)-bd_dom_sf"/>
</dbReference>
<evidence type="ECO:0000256" key="1">
    <source>
        <dbReference type="ARBA" id="ARBA00000188"/>
    </source>
</evidence>
<accession>F2X745</accession>
<dbReference type="AlphaFoldDB" id="F2X745"/>
<evidence type="ECO:0000259" key="5">
    <source>
        <dbReference type="Pfam" id="PF16363"/>
    </source>
</evidence>
<feature type="domain" description="NAD(P)-binding" evidence="5">
    <location>
        <begin position="20"/>
        <end position="340"/>
    </location>
</feature>
<proteinExistence type="predicted"/>
<comment type="function">
    <text evidence="4">Catalyzes the conversion of GDP-D-mannose to GDP-4-dehydro-6-deoxy-D-mannose.</text>
</comment>
<dbReference type="CDD" id="cd05260">
    <property type="entry name" value="GDP_MD_SDR_e"/>
    <property type="match status" value="1"/>
</dbReference>
<comment type="cofactor">
    <cofactor evidence="2">
        <name>NADP(+)</name>
        <dbReference type="ChEBI" id="CHEBI:58349"/>
    </cofactor>
</comment>
<dbReference type="GO" id="GO:0008446">
    <property type="term" value="F:GDP-mannose 4,6-dehydratase activity"/>
    <property type="evidence" value="ECO:0007669"/>
    <property type="project" value="UniProtKB-EC"/>
</dbReference>
<dbReference type="EMBL" id="HQ343269">
    <property type="protein sequence ID" value="ADZ76215.1"/>
    <property type="molecule type" value="Genomic_DNA"/>
</dbReference>
<gene>
    <name evidence="6" type="ORF">HS4.12</name>
</gene>
<evidence type="ECO:0000313" key="6">
    <source>
        <dbReference type="EMBL" id="ADZ76215.1"/>
    </source>
</evidence>
<dbReference type="SUPFAM" id="SSF51735">
    <property type="entry name" value="NAD(P)-binding Rossmann-fold domains"/>
    <property type="match status" value="1"/>
</dbReference>
<comment type="catalytic activity">
    <reaction evidence="1">
        <text>GDP-alpha-D-mannose = GDP-4-dehydro-alpha-D-rhamnose + H2O</text>
        <dbReference type="Rhea" id="RHEA:23820"/>
        <dbReference type="ChEBI" id="CHEBI:15377"/>
        <dbReference type="ChEBI" id="CHEBI:57527"/>
        <dbReference type="ChEBI" id="CHEBI:57964"/>
        <dbReference type="EC" id="4.2.1.47"/>
    </reaction>
</comment>
<dbReference type="InterPro" id="IPR016040">
    <property type="entry name" value="NAD(P)-bd_dom"/>
</dbReference>
<organism evidence="6">
    <name type="scientific">Campylobacter jejuni subsp. jejuni</name>
    <dbReference type="NCBI Taxonomy" id="32022"/>
    <lineage>
        <taxon>Bacteria</taxon>
        <taxon>Pseudomonadati</taxon>
        <taxon>Campylobacterota</taxon>
        <taxon>Epsilonproteobacteria</taxon>
        <taxon>Campylobacterales</taxon>
        <taxon>Campylobacteraceae</taxon>
        <taxon>Campylobacter</taxon>
    </lineage>
</organism>
<protein>
    <submittedName>
        <fullName evidence="6">GDP-mannose 4,6-dehydratase</fullName>
    </submittedName>
</protein>
<evidence type="ECO:0000256" key="2">
    <source>
        <dbReference type="ARBA" id="ARBA00001937"/>
    </source>
</evidence>
<dbReference type="Gene3D" id="3.90.25.10">
    <property type="entry name" value="UDP-galactose 4-epimerase, domain 1"/>
    <property type="match status" value="1"/>
</dbReference>
<reference evidence="6" key="1">
    <citation type="journal article" date="2011" name="J. Clin. Microbiol.">
        <title>Discrimination of Major Capsular Types of Campylobacter jejuni by Multiplex PCR.</title>
        <authorList>
            <person name="Poly F."/>
            <person name="Serichatalergs O."/>
            <person name="Schulman M."/>
            <person name="Ju J."/>
            <person name="Cates C.N."/>
            <person name="Kanipes M."/>
            <person name="Mason C."/>
            <person name="Guerry P."/>
        </authorList>
    </citation>
    <scope>NUCLEOTIDE SEQUENCE</scope>
    <source>
        <strain evidence="6">ATCC 43432</strain>
    </source>
</reference>
<dbReference type="Pfam" id="PF16363">
    <property type="entry name" value="GDP_Man_Dehyd"/>
    <property type="match status" value="1"/>
</dbReference>
<dbReference type="PANTHER" id="PTHR43000">
    <property type="entry name" value="DTDP-D-GLUCOSE 4,6-DEHYDRATASE-RELATED"/>
    <property type="match status" value="1"/>
</dbReference>
<dbReference type="Gene3D" id="3.40.50.720">
    <property type="entry name" value="NAD(P)-binding Rossmann-like Domain"/>
    <property type="match status" value="1"/>
</dbReference>
<sequence length="358" mass="40870">MVFKRAKYKTMGKIMKKTALITGFTGQVGSQMADFLLENTDYDVIGMMRWQEPMDNIYHLSDRINKKDRISIFYADLNDYSSLQKLFESQRPDVIFHLAAQSYPKTSFDIPIETLQTNIIGTANILENIRILKAKDGYDPVVHICSSSEVYGKAKTGIKLNEETAFHGASPYSISKIGTDYLGRFYGEAYNIRTFVTRMGTHSGPRRSDVFFESTVAKQIALIEAGYQEPVIKVGNLSSVRTFQDCRDAIRAYYLLSLESQKGNIPCGEAFNIAGEEAFKLPEVIDILLNFSDMGGGIEVRQVEDRMRPIDADYQMFDNSKIKSFIDWKAEIPVRQMLKDLLNHWRNEIKRGRIPLNR</sequence>
<dbReference type="FunFam" id="3.40.50.720:FF:000924">
    <property type="entry name" value="GDP-mannose 4,6 dehydratase"/>
    <property type="match status" value="1"/>
</dbReference>
<evidence type="ECO:0000256" key="4">
    <source>
        <dbReference type="ARBA" id="ARBA00059383"/>
    </source>
</evidence>